<organism evidence="2 3">
    <name type="scientific">Roseicella aerolata</name>
    <dbReference type="NCBI Taxonomy" id="2883479"/>
    <lineage>
        <taxon>Bacteria</taxon>
        <taxon>Pseudomonadati</taxon>
        <taxon>Pseudomonadota</taxon>
        <taxon>Alphaproteobacteria</taxon>
        <taxon>Acetobacterales</taxon>
        <taxon>Roseomonadaceae</taxon>
        <taxon>Roseicella</taxon>
    </lineage>
</organism>
<keyword evidence="2" id="KW-0378">Hydrolase</keyword>
<dbReference type="PANTHER" id="PTHR14859:SF15">
    <property type="entry name" value="ENDONUCLEASE_EXONUCLEASE_PHOSPHATASE DOMAIN-CONTAINING PROTEIN"/>
    <property type="match status" value="1"/>
</dbReference>
<evidence type="ECO:0000259" key="1">
    <source>
        <dbReference type="Pfam" id="PF03372"/>
    </source>
</evidence>
<evidence type="ECO:0000313" key="3">
    <source>
        <dbReference type="Proteomes" id="UP001139311"/>
    </source>
</evidence>
<dbReference type="InterPro" id="IPR051916">
    <property type="entry name" value="GPI-anchor_lipid_remodeler"/>
</dbReference>
<sequence length="293" mass="31397">MPSFRLPRPAAIGLANAPARARPAPSEGPPLAWPPAQEHCGEGTELRVASYNVHKCVGTDGEFDPGRVVSVIAELGAELVALQEVDRRFGRRTALLDPKCLARETGLVPLPVSDLPDGLGWHGNALLVRPGTTWRLQRLDLPGAEPRGAVVAELDLPGGLGQMRVVAAHFGLLRRCRTRQVRAVLAAVARGQDMPTLLLGDLNEWRFDRARSALRGLEPYFGGVVGGPPSFPSRLPFLALDRILGCPRAQVLGVEAHDSPLARVASDHLPLKARVRLRLAGEHPARLALATAA</sequence>
<dbReference type="PANTHER" id="PTHR14859">
    <property type="entry name" value="CALCOFLUOR WHITE HYPERSENSITIVE PROTEIN PRECURSOR"/>
    <property type="match status" value="1"/>
</dbReference>
<accession>A0A9X1L627</accession>
<comment type="caution">
    <text evidence="2">The sequence shown here is derived from an EMBL/GenBank/DDBJ whole genome shotgun (WGS) entry which is preliminary data.</text>
</comment>
<proteinExistence type="predicted"/>
<feature type="domain" description="Endonuclease/exonuclease/phosphatase" evidence="1">
    <location>
        <begin position="49"/>
        <end position="268"/>
    </location>
</feature>
<dbReference type="InterPro" id="IPR005135">
    <property type="entry name" value="Endo/exonuclease/phosphatase"/>
</dbReference>
<dbReference type="EMBL" id="JAJAQI010000001">
    <property type="protein sequence ID" value="MCB4820119.1"/>
    <property type="molecule type" value="Genomic_DNA"/>
</dbReference>
<keyword evidence="2" id="KW-0255">Endonuclease</keyword>
<dbReference type="InterPro" id="IPR036691">
    <property type="entry name" value="Endo/exonu/phosph_ase_sf"/>
</dbReference>
<dbReference type="GO" id="GO:0006506">
    <property type="term" value="P:GPI anchor biosynthetic process"/>
    <property type="evidence" value="ECO:0007669"/>
    <property type="project" value="TreeGrafter"/>
</dbReference>
<protein>
    <submittedName>
        <fullName evidence="2">Endonuclease/exonuclease/phosphatase family protein</fullName>
    </submittedName>
</protein>
<dbReference type="Proteomes" id="UP001139311">
    <property type="component" value="Unassembled WGS sequence"/>
</dbReference>
<keyword evidence="3" id="KW-1185">Reference proteome</keyword>
<evidence type="ECO:0000313" key="2">
    <source>
        <dbReference type="EMBL" id="MCB4820119.1"/>
    </source>
</evidence>
<dbReference type="RefSeq" id="WP_226602922.1">
    <property type="nucleotide sequence ID" value="NZ_JAJAQI010000001.1"/>
</dbReference>
<dbReference type="GO" id="GO:0016020">
    <property type="term" value="C:membrane"/>
    <property type="evidence" value="ECO:0007669"/>
    <property type="project" value="GOC"/>
</dbReference>
<gene>
    <name evidence="2" type="ORF">LHA35_00040</name>
</gene>
<reference evidence="2" key="1">
    <citation type="submission" date="2021-10" db="EMBL/GenBank/DDBJ databases">
        <title>Roseicella aerolatum sp. nov., isolated from aerosols of e-waste dismantling site.</title>
        <authorList>
            <person name="Qin T."/>
        </authorList>
    </citation>
    <scope>NUCLEOTIDE SEQUENCE</scope>
    <source>
        <strain evidence="2">GB24</strain>
    </source>
</reference>
<dbReference type="SUPFAM" id="SSF56219">
    <property type="entry name" value="DNase I-like"/>
    <property type="match status" value="1"/>
</dbReference>
<keyword evidence="2" id="KW-0540">Nuclease</keyword>
<dbReference type="Gene3D" id="3.60.10.10">
    <property type="entry name" value="Endonuclease/exonuclease/phosphatase"/>
    <property type="match status" value="1"/>
</dbReference>
<dbReference type="GO" id="GO:0004519">
    <property type="term" value="F:endonuclease activity"/>
    <property type="evidence" value="ECO:0007669"/>
    <property type="project" value="UniProtKB-KW"/>
</dbReference>
<name>A0A9X1L627_9PROT</name>
<dbReference type="AlphaFoldDB" id="A0A9X1L627"/>
<dbReference type="Pfam" id="PF03372">
    <property type="entry name" value="Exo_endo_phos"/>
    <property type="match status" value="1"/>
</dbReference>